<reference evidence="1 2" key="1">
    <citation type="journal article" date="2011" name="Stand. Genomic Sci.">
        <title>Complete genome sequence of the gliding freshwater bacterium Fluviicola taffensis type strain (RW262).</title>
        <authorList>
            <person name="Woyke T."/>
            <person name="Chertkov O."/>
            <person name="Lapidus A."/>
            <person name="Nolan M."/>
            <person name="Lucas S."/>
            <person name="Del Rio T.G."/>
            <person name="Tice H."/>
            <person name="Cheng J.F."/>
            <person name="Tapia R."/>
            <person name="Han C."/>
            <person name="Goodwin L."/>
            <person name="Pitluck S."/>
            <person name="Liolios K."/>
            <person name="Pagani I."/>
            <person name="Ivanova N."/>
            <person name="Huntemann M."/>
            <person name="Mavromatis K."/>
            <person name="Mikhailova N."/>
            <person name="Pati A."/>
            <person name="Chen A."/>
            <person name="Palaniappan K."/>
            <person name="Land M."/>
            <person name="Hauser L."/>
            <person name="Brambilla E.M."/>
            <person name="Rohde M."/>
            <person name="Mwirichia R."/>
            <person name="Sikorski J."/>
            <person name="Tindall B.J."/>
            <person name="Goker M."/>
            <person name="Bristow J."/>
            <person name="Eisen J.A."/>
            <person name="Markowitz V."/>
            <person name="Hugenholtz P."/>
            <person name="Klenk H.P."/>
            <person name="Kyrpides N.C."/>
        </authorList>
    </citation>
    <scope>NUCLEOTIDE SEQUENCE [LARGE SCALE GENOMIC DNA]</scope>
    <source>
        <strain evidence="2">DSM 16823 / RW262 / RW262</strain>
    </source>
</reference>
<protein>
    <submittedName>
        <fullName evidence="1">Uncharacterized protein</fullName>
    </submittedName>
</protein>
<dbReference type="AlphaFoldDB" id="F2IC37"/>
<evidence type="ECO:0000313" key="1">
    <source>
        <dbReference type="EMBL" id="AEA43263.1"/>
    </source>
</evidence>
<sequence length="72" mass="8251">MESLQKSLSPGDMFLSLTRSNEVILKSLTSLLTSNLFEPSEFELKRYNGVYISPVLTNPKIFGTARKCMQYW</sequence>
<name>F2IC37_FLUTR</name>
<gene>
    <name evidence="1" type="ordered locus">Fluta_1268</name>
</gene>
<reference evidence="2" key="2">
    <citation type="submission" date="2011-02" db="EMBL/GenBank/DDBJ databases">
        <title>The complete genome of Fluviicola taffensis DSM 16823.</title>
        <authorList>
            <consortium name="US DOE Joint Genome Institute (JGI-PGF)"/>
            <person name="Lucas S."/>
            <person name="Copeland A."/>
            <person name="Lapidus A."/>
            <person name="Bruce D."/>
            <person name="Goodwin L."/>
            <person name="Pitluck S."/>
            <person name="Kyrpides N."/>
            <person name="Mavromatis K."/>
            <person name="Ivanova N."/>
            <person name="Mikhailova N."/>
            <person name="Pagani I."/>
            <person name="Chertkov O."/>
            <person name="Detter J.C."/>
            <person name="Han C."/>
            <person name="Tapia R."/>
            <person name="Land M."/>
            <person name="Hauser L."/>
            <person name="Markowitz V."/>
            <person name="Cheng J.-F."/>
            <person name="Hugenholtz P."/>
            <person name="Woyke T."/>
            <person name="Wu D."/>
            <person name="Tindall B."/>
            <person name="Pomrenke H.G."/>
            <person name="Brambilla E."/>
            <person name="Klenk H.-P."/>
            <person name="Eisen J.A."/>
        </authorList>
    </citation>
    <scope>NUCLEOTIDE SEQUENCE [LARGE SCALE GENOMIC DNA]</scope>
    <source>
        <strain evidence="2">DSM 16823 / RW262 / RW262</strain>
    </source>
</reference>
<dbReference type="EMBL" id="CP002542">
    <property type="protein sequence ID" value="AEA43263.1"/>
    <property type="molecule type" value="Genomic_DNA"/>
</dbReference>
<dbReference type="KEGG" id="fte:Fluta_1268"/>
<organism evidence="1 2">
    <name type="scientific">Fluviicola taffensis (strain DSM 16823 / NCIMB 13979 / RW262)</name>
    <dbReference type="NCBI Taxonomy" id="755732"/>
    <lineage>
        <taxon>Bacteria</taxon>
        <taxon>Pseudomonadati</taxon>
        <taxon>Bacteroidota</taxon>
        <taxon>Flavobacteriia</taxon>
        <taxon>Flavobacteriales</taxon>
        <taxon>Crocinitomicaceae</taxon>
        <taxon>Fluviicola</taxon>
    </lineage>
</organism>
<accession>F2IC37</accession>
<dbReference type="Proteomes" id="UP000007463">
    <property type="component" value="Chromosome"/>
</dbReference>
<proteinExistence type="predicted"/>
<dbReference type="HOGENOM" id="CLU_2716534_0_0_10"/>
<evidence type="ECO:0000313" key="2">
    <source>
        <dbReference type="Proteomes" id="UP000007463"/>
    </source>
</evidence>
<keyword evidence="2" id="KW-1185">Reference proteome</keyword>